<comment type="pathway">
    <text evidence="9">Isoprenoid biosynthesis; isopentenyl diphosphate biosynthesis via mevalonate pathway; isopentenyl diphosphate from (R)-mevalonate: step 1/3.</text>
</comment>
<dbReference type="EMBL" id="LCIB01000016">
    <property type="protein sequence ID" value="KKT46891.1"/>
    <property type="molecule type" value="Genomic_DNA"/>
</dbReference>
<feature type="domain" description="GHMP kinase C-terminal" evidence="11">
    <location>
        <begin position="212"/>
        <end position="286"/>
    </location>
</feature>
<dbReference type="InterPro" id="IPR014721">
    <property type="entry name" value="Ribsml_uS5_D2-typ_fold_subgr"/>
</dbReference>
<dbReference type="InterPro" id="IPR020568">
    <property type="entry name" value="Ribosomal_Su5_D2-typ_SF"/>
</dbReference>
<dbReference type="NCBIfam" id="TIGR00549">
    <property type="entry name" value="mevalon_kin"/>
    <property type="match status" value="1"/>
</dbReference>
<keyword evidence="7" id="KW-0460">Magnesium</keyword>
<evidence type="ECO:0000259" key="12">
    <source>
        <dbReference type="Pfam" id="PF10509"/>
    </source>
</evidence>
<evidence type="ECO:0000256" key="7">
    <source>
        <dbReference type="ARBA" id="ARBA00022842"/>
    </source>
</evidence>
<evidence type="ECO:0000256" key="5">
    <source>
        <dbReference type="ARBA" id="ARBA00022777"/>
    </source>
</evidence>
<dbReference type="GO" id="GO:0005524">
    <property type="term" value="F:ATP binding"/>
    <property type="evidence" value="ECO:0007669"/>
    <property type="project" value="UniProtKB-KW"/>
</dbReference>
<dbReference type="Pfam" id="PF08544">
    <property type="entry name" value="GHMP_kinases_C"/>
    <property type="match status" value="1"/>
</dbReference>
<evidence type="ECO:0000256" key="4">
    <source>
        <dbReference type="ARBA" id="ARBA00022741"/>
    </source>
</evidence>
<organism evidence="13 14">
    <name type="scientific">Candidatus Gottesmanbacteria bacterium GW2011_GWA2_44_17</name>
    <dbReference type="NCBI Taxonomy" id="1618444"/>
    <lineage>
        <taxon>Bacteria</taxon>
        <taxon>Candidatus Gottesmaniibacteriota</taxon>
    </lineage>
</organism>
<evidence type="ECO:0000256" key="2">
    <source>
        <dbReference type="ARBA" id="ARBA00022516"/>
    </source>
</evidence>
<dbReference type="Gene3D" id="3.30.70.890">
    <property type="entry name" value="GHMP kinase, C-terminal domain"/>
    <property type="match status" value="1"/>
</dbReference>
<keyword evidence="2" id="KW-0444">Lipid biosynthesis</keyword>
<keyword evidence="4" id="KW-0547">Nucleotide-binding</keyword>
<sequence length="310" mass="33870">MAQTVTVSAPGKLMLFGEHAAVYGYPCIVTAVSERMLVCIEKTNDDKITIDAPQVKNLLFVEKAVEKTLKTVHIHHTGLHIQTSCMFSCQYGFGSSSAVTVAVVYALTALFQKKIDKRQIFDIAYQTVLDVQKTGSGFDVAAAVWGGTLCYSNKGETIEPLWAKNISLVVGYSRVKADTVMLVEEVRKKKEQEPEKIERIFQAIAKIVQEARQKIEERDWERVGVLMNFNQEYLRDLGVSTEKLESMISAAKNAGAYGAKLSGAGGGDCMIALVPSDKRKAVSDAIIATDGQIIDVAVNAESVKIENNIG</sequence>
<dbReference type="PANTHER" id="PTHR43290">
    <property type="entry name" value="MEVALONATE KINASE"/>
    <property type="match status" value="1"/>
</dbReference>
<proteinExistence type="predicted"/>
<gene>
    <name evidence="13" type="ORF">UW37_C0016G0007</name>
</gene>
<evidence type="ECO:0000259" key="10">
    <source>
        <dbReference type="Pfam" id="PF00288"/>
    </source>
</evidence>
<dbReference type="InterPro" id="IPR006204">
    <property type="entry name" value="GHMP_kinase_N_dom"/>
</dbReference>
<evidence type="ECO:0000256" key="9">
    <source>
        <dbReference type="ARBA" id="ARBA00029438"/>
    </source>
</evidence>
<keyword evidence="1" id="KW-0963">Cytoplasm</keyword>
<dbReference type="Pfam" id="PF10509">
    <property type="entry name" value="GalKase_gal_bdg"/>
    <property type="match status" value="1"/>
</dbReference>
<dbReference type="InterPro" id="IPR036554">
    <property type="entry name" value="GHMP_kinase_C_sf"/>
</dbReference>
<dbReference type="GO" id="GO:0019287">
    <property type="term" value="P:isopentenyl diphosphate biosynthetic process, mevalonate pathway"/>
    <property type="evidence" value="ECO:0007669"/>
    <property type="project" value="UniProtKB-UniPathway"/>
</dbReference>
<evidence type="ECO:0000259" key="11">
    <source>
        <dbReference type="Pfam" id="PF08544"/>
    </source>
</evidence>
<dbReference type="Proteomes" id="UP000034063">
    <property type="component" value="Unassembled WGS sequence"/>
</dbReference>
<accession>A0A0G1HI15</accession>
<feature type="domain" description="Galactokinase N-terminal" evidence="12">
    <location>
        <begin position="5"/>
        <end position="41"/>
    </location>
</feature>
<evidence type="ECO:0000256" key="6">
    <source>
        <dbReference type="ARBA" id="ARBA00022840"/>
    </source>
</evidence>
<evidence type="ECO:0000256" key="8">
    <source>
        <dbReference type="ARBA" id="ARBA00023098"/>
    </source>
</evidence>
<dbReference type="PRINTS" id="PR00959">
    <property type="entry name" value="MEVGALKINASE"/>
</dbReference>
<feature type="domain" description="GHMP kinase N-terminal" evidence="10">
    <location>
        <begin position="61"/>
        <end position="147"/>
    </location>
</feature>
<keyword evidence="3" id="KW-0808">Transferase</keyword>
<evidence type="ECO:0000256" key="3">
    <source>
        <dbReference type="ARBA" id="ARBA00022679"/>
    </source>
</evidence>
<dbReference type="InterPro" id="IPR019539">
    <property type="entry name" value="GalKase_N"/>
</dbReference>
<dbReference type="SUPFAM" id="SSF55060">
    <property type="entry name" value="GHMP Kinase, C-terminal domain"/>
    <property type="match status" value="1"/>
</dbReference>
<dbReference type="AlphaFoldDB" id="A0A0G1HI15"/>
<name>A0A0G1HI15_9BACT</name>
<keyword evidence="5 13" id="KW-0418">Kinase</keyword>
<keyword evidence="6" id="KW-0067">ATP-binding</keyword>
<dbReference type="GO" id="GO:0005829">
    <property type="term" value="C:cytosol"/>
    <property type="evidence" value="ECO:0007669"/>
    <property type="project" value="TreeGrafter"/>
</dbReference>
<evidence type="ECO:0000256" key="1">
    <source>
        <dbReference type="ARBA" id="ARBA00022490"/>
    </source>
</evidence>
<dbReference type="SUPFAM" id="SSF54211">
    <property type="entry name" value="Ribosomal protein S5 domain 2-like"/>
    <property type="match status" value="1"/>
</dbReference>
<dbReference type="Gene3D" id="3.30.230.10">
    <property type="match status" value="1"/>
</dbReference>
<dbReference type="PANTHER" id="PTHR43290:SF2">
    <property type="entry name" value="MEVALONATE KINASE"/>
    <property type="match status" value="1"/>
</dbReference>
<dbReference type="Pfam" id="PF00288">
    <property type="entry name" value="GHMP_kinases_N"/>
    <property type="match status" value="1"/>
</dbReference>
<evidence type="ECO:0000313" key="14">
    <source>
        <dbReference type="Proteomes" id="UP000034063"/>
    </source>
</evidence>
<keyword evidence="8" id="KW-0443">Lipid metabolism</keyword>
<protein>
    <submittedName>
        <fullName evidence="13">Mevalonate kinase</fullName>
    </submittedName>
</protein>
<dbReference type="UniPathway" id="UPA00057">
    <property type="reaction ID" value="UER00098"/>
</dbReference>
<reference evidence="13 14" key="1">
    <citation type="journal article" date="2015" name="Nature">
        <title>rRNA introns, odd ribosomes, and small enigmatic genomes across a large radiation of phyla.</title>
        <authorList>
            <person name="Brown C.T."/>
            <person name="Hug L.A."/>
            <person name="Thomas B.C."/>
            <person name="Sharon I."/>
            <person name="Castelle C.J."/>
            <person name="Singh A."/>
            <person name="Wilkins M.J."/>
            <person name="Williams K.H."/>
            <person name="Banfield J.F."/>
        </authorList>
    </citation>
    <scope>NUCLEOTIDE SEQUENCE [LARGE SCALE GENOMIC DNA]</scope>
</reference>
<comment type="caution">
    <text evidence="13">The sequence shown here is derived from an EMBL/GenBank/DDBJ whole genome shotgun (WGS) entry which is preliminary data.</text>
</comment>
<dbReference type="InterPro" id="IPR006205">
    <property type="entry name" value="Mev_gal_kin"/>
</dbReference>
<dbReference type="InterPro" id="IPR013750">
    <property type="entry name" value="GHMP_kinase_C_dom"/>
</dbReference>
<dbReference type="GO" id="GO:0004496">
    <property type="term" value="F:mevalonate kinase activity"/>
    <property type="evidence" value="ECO:0007669"/>
    <property type="project" value="InterPro"/>
</dbReference>
<evidence type="ECO:0000313" key="13">
    <source>
        <dbReference type="EMBL" id="KKT46891.1"/>
    </source>
</evidence>